<name>A0A8H4QVH3_9HELO</name>
<dbReference type="EMBL" id="JAAMPI010002159">
    <property type="protein sequence ID" value="KAF4617971.1"/>
    <property type="molecule type" value="Genomic_DNA"/>
</dbReference>
<keyword evidence="1" id="KW-1133">Transmembrane helix</keyword>
<dbReference type="InterPro" id="IPR011042">
    <property type="entry name" value="6-blade_b-propeller_TolB-like"/>
</dbReference>
<organism evidence="2 3">
    <name type="scientific">Cudoniella acicularis</name>
    <dbReference type="NCBI Taxonomy" id="354080"/>
    <lineage>
        <taxon>Eukaryota</taxon>
        <taxon>Fungi</taxon>
        <taxon>Dikarya</taxon>
        <taxon>Ascomycota</taxon>
        <taxon>Pezizomycotina</taxon>
        <taxon>Leotiomycetes</taxon>
        <taxon>Helotiales</taxon>
        <taxon>Tricladiaceae</taxon>
        <taxon>Cudoniella</taxon>
    </lineage>
</organism>
<reference evidence="2 3" key="1">
    <citation type="submission" date="2020-03" db="EMBL/GenBank/DDBJ databases">
        <title>Draft Genome Sequence of Cudoniella acicularis.</title>
        <authorList>
            <person name="Buettner E."/>
            <person name="Kellner H."/>
        </authorList>
    </citation>
    <scope>NUCLEOTIDE SEQUENCE [LARGE SCALE GENOMIC DNA]</scope>
    <source>
        <strain evidence="2 3">DSM 108380</strain>
    </source>
</reference>
<keyword evidence="1" id="KW-0812">Transmembrane</keyword>
<sequence>MVAPGCDRSSYFSICTVAPTAYATYEPTCPNWSTPHANIPLGRNTSKEVSKGIPRTEFRHRRNVISRARVWSFPLLYKLSDDHRFKRLFLHYTAPCGRISCRKPLINTAEIFPIGERVALKLHIGGLLPTATVKVTGGDSGSDPKLLDVNWQSAVNSATSVAATADQGYQSYANSVAASANSVAATAADPYTSAANSIVSSAQSVAVTAKNSAQSRASSVAASAQSVAATAANYAQSRASFVVASTQSVAATAGNAAESSASSIASSAESAVRTAGSTYTGGLSASAAVSSAQSIASSERSSASSVASTAATSSTGNARANDRIVLGLGVVAGALVAVVGAFGGTISVLDIDIGATIANTTELFSGLHQLPILNFQGVFDPVGFNVERRKDGRLRFWVVNMAPPVLREGERVEMVGVNGSVDVFDLVGEGGNGEGLSLVHVKTVWGKEIETPNRAAATGEGDGVGGFLVTNDHSGKVPSLVCEYLPSYPSSKGQI</sequence>
<feature type="transmembrane region" description="Helical" evidence="1">
    <location>
        <begin position="324"/>
        <end position="349"/>
    </location>
</feature>
<evidence type="ECO:0000313" key="3">
    <source>
        <dbReference type="Proteomes" id="UP000566819"/>
    </source>
</evidence>
<protein>
    <submittedName>
        <fullName evidence="2">Uncharacterized protein</fullName>
    </submittedName>
</protein>
<evidence type="ECO:0000313" key="2">
    <source>
        <dbReference type="EMBL" id="KAF4617971.1"/>
    </source>
</evidence>
<keyword evidence="1" id="KW-0472">Membrane</keyword>
<accession>A0A8H4QVH3</accession>
<gene>
    <name evidence="2" type="ORF">G7Y89_g15014</name>
</gene>
<proteinExistence type="predicted"/>
<comment type="caution">
    <text evidence="2">The sequence shown here is derived from an EMBL/GenBank/DDBJ whole genome shotgun (WGS) entry which is preliminary data.</text>
</comment>
<dbReference type="Gene3D" id="2.120.10.30">
    <property type="entry name" value="TolB, C-terminal domain"/>
    <property type="match status" value="1"/>
</dbReference>
<dbReference type="Proteomes" id="UP000566819">
    <property type="component" value="Unassembled WGS sequence"/>
</dbReference>
<evidence type="ECO:0000256" key="1">
    <source>
        <dbReference type="SAM" id="Phobius"/>
    </source>
</evidence>
<keyword evidence="3" id="KW-1185">Reference proteome</keyword>
<dbReference type="AlphaFoldDB" id="A0A8H4QVH3"/>